<feature type="non-terminal residue" evidence="3">
    <location>
        <position position="161"/>
    </location>
</feature>
<sequence>VGFIKSTRSLWEHSAKDGNNIETGDLSVDAAGDVDVQILSQSAGILALSKPADVRTEAVVAAACRRLSQELFLVSRLDSPTSGVLPLAMSPRALHWLQAQFAGRLVEKEYVCLCGGDSLGPPGTKGNIDAPLRALMTRTEVSEHGRAASTDYEVIACFGGP</sequence>
<dbReference type="EMBL" id="CAJNIZ010043882">
    <property type="protein sequence ID" value="CAE7671738.1"/>
    <property type="molecule type" value="Genomic_DNA"/>
</dbReference>
<dbReference type="Proteomes" id="UP000649617">
    <property type="component" value="Unassembled WGS sequence"/>
</dbReference>
<keyword evidence="4" id="KW-1185">Reference proteome</keyword>
<dbReference type="OrthoDB" id="424794at2759"/>
<dbReference type="SUPFAM" id="SSF55120">
    <property type="entry name" value="Pseudouridine synthase"/>
    <property type="match status" value="1"/>
</dbReference>
<accession>A0A812WE61</accession>
<reference evidence="3" key="1">
    <citation type="submission" date="2021-02" db="EMBL/GenBank/DDBJ databases">
        <authorList>
            <person name="Dougan E. K."/>
            <person name="Rhodes N."/>
            <person name="Thang M."/>
            <person name="Chan C."/>
        </authorList>
    </citation>
    <scope>NUCLEOTIDE SEQUENCE</scope>
</reference>
<dbReference type="GO" id="GO:0000455">
    <property type="term" value="P:enzyme-directed rRNA pseudouridine synthesis"/>
    <property type="evidence" value="ECO:0007669"/>
    <property type="project" value="TreeGrafter"/>
</dbReference>
<dbReference type="AlphaFoldDB" id="A0A812WE61"/>
<dbReference type="Gene3D" id="3.30.2350.10">
    <property type="entry name" value="Pseudouridine synthase"/>
    <property type="match status" value="1"/>
</dbReference>
<dbReference type="InterPro" id="IPR006145">
    <property type="entry name" value="PsdUridine_synth_RsuA/RluA"/>
</dbReference>
<comment type="similarity">
    <text evidence="1">Belongs to the pseudouridine synthase RluA family.</text>
</comment>
<dbReference type="GO" id="GO:0009982">
    <property type="term" value="F:pseudouridine synthase activity"/>
    <property type="evidence" value="ECO:0007669"/>
    <property type="project" value="InterPro"/>
</dbReference>
<protein>
    <submittedName>
        <fullName evidence="3">TruC protein</fullName>
    </submittedName>
</protein>
<evidence type="ECO:0000256" key="1">
    <source>
        <dbReference type="ARBA" id="ARBA00010876"/>
    </source>
</evidence>
<dbReference type="GO" id="GO:0003723">
    <property type="term" value="F:RNA binding"/>
    <property type="evidence" value="ECO:0007669"/>
    <property type="project" value="InterPro"/>
</dbReference>
<feature type="domain" description="Pseudouridine synthase RsuA/RluA-like" evidence="2">
    <location>
        <begin position="66"/>
        <end position="157"/>
    </location>
</feature>
<comment type="caution">
    <text evidence="3">The sequence shown here is derived from an EMBL/GenBank/DDBJ whole genome shotgun (WGS) entry which is preliminary data.</text>
</comment>
<evidence type="ECO:0000313" key="3">
    <source>
        <dbReference type="EMBL" id="CAE7671738.1"/>
    </source>
</evidence>
<evidence type="ECO:0000313" key="4">
    <source>
        <dbReference type="Proteomes" id="UP000649617"/>
    </source>
</evidence>
<dbReference type="PANTHER" id="PTHR21600">
    <property type="entry name" value="MITOCHONDRIAL RNA PSEUDOURIDINE SYNTHASE"/>
    <property type="match status" value="1"/>
</dbReference>
<dbReference type="Pfam" id="PF00849">
    <property type="entry name" value="PseudoU_synth_2"/>
    <property type="match status" value="1"/>
</dbReference>
<dbReference type="InterPro" id="IPR050188">
    <property type="entry name" value="RluA_PseudoU_synthase"/>
</dbReference>
<name>A0A812WE61_SYMPI</name>
<dbReference type="PANTHER" id="PTHR21600:SF87">
    <property type="entry name" value="RNA PSEUDOURIDYLATE SYNTHASE DOMAIN-CONTAINING PROTEIN 1"/>
    <property type="match status" value="1"/>
</dbReference>
<proteinExistence type="inferred from homology"/>
<feature type="non-terminal residue" evidence="3">
    <location>
        <position position="1"/>
    </location>
</feature>
<gene>
    <name evidence="3" type="primary">truC</name>
    <name evidence="3" type="ORF">SPIL2461_LOCUS18542</name>
</gene>
<organism evidence="3 4">
    <name type="scientific">Symbiodinium pilosum</name>
    <name type="common">Dinoflagellate</name>
    <dbReference type="NCBI Taxonomy" id="2952"/>
    <lineage>
        <taxon>Eukaryota</taxon>
        <taxon>Sar</taxon>
        <taxon>Alveolata</taxon>
        <taxon>Dinophyceae</taxon>
        <taxon>Suessiales</taxon>
        <taxon>Symbiodiniaceae</taxon>
        <taxon>Symbiodinium</taxon>
    </lineage>
</organism>
<dbReference type="InterPro" id="IPR020103">
    <property type="entry name" value="PsdUridine_synth_cat_dom_sf"/>
</dbReference>
<evidence type="ECO:0000259" key="2">
    <source>
        <dbReference type="Pfam" id="PF00849"/>
    </source>
</evidence>